<dbReference type="RefSeq" id="WP_289457428.1">
    <property type="nucleotide sequence ID" value="NZ_JAUCML010000001.1"/>
</dbReference>
<keyword evidence="2" id="KW-1185">Reference proteome</keyword>
<dbReference type="EMBL" id="JAUCML010000001">
    <property type="protein sequence ID" value="MDM7883769.1"/>
    <property type="molecule type" value="Genomic_DNA"/>
</dbReference>
<accession>A0ABT7T4C6</accession>
<dbReference type="Proteomes" id="UP001237823">
    <property type="component" value="Unassembled WGS sequence"/>
</dbReference>
<comment type="caution">
    <text evidence="1">The sequence shown here is derived from an EMBL/GenBank/DDBJ whole genome shotgun (WGS) entry which is preliminary data.</text>
</comment>
<evidence type="ECO:0000313" key="1">
    <source>
        <dbReference type="EMBL" id="MDM7883769.1"/>
    </source>
</evidence>
<reference evidence="1 2" key="1">
    <citation type="submission" date="2023-06" db="EMBL/GenBank/DDBJ databases">
        <authorList>
            <person name="Feng G."/>
            <person name="Li J."/>
            <person name="Zhu H."/>
        </authorList>
    </citation>
    <scope>NUCLEOTIDE SEQUENCE [LARGE SCALE GENOMIC DNA]</scope>
    <source>
        <strain evidence="1 2">RHCKG23</strain>
    </source>
</reference>
<organism evidence="1 2">
    <name type="scientific">Curtobacterium citri</name>
    <dbReference type="NCBI Taxonomy" id="3055139"/>
    <lineage>
        <taxon>Bacteria</taxon>
        <taxon>Bacillati</taxon>
        <taxon>Actinomycetota</taxon>
        <taxon>Actinomycetes</taxon>
        <taxon>Micrococcales</taxon>
        <taxon>Microbacteriaceae</taxon>
        <taxon>Curtobacterium</taxon>
    </lineage>
</organism>
<evidence type="ECO:0000313" key="2">
    <source>
        <dbReference type="Proteomes" id="UP001237823"/>
    </source>
</evidence>
<gene>
    <name evidence="1" type="ORF">QUG92_01490</name>
</gene>
<protein>
    <recommendedName>
        <fullName evidence="3">Transcriptional regulator, AbiEi antitoxin, Type IV TA system</fullName>
    </recommendedName>
</protein>
<evidence type="ECO:0008006" key="3">
    <source>
        <dbReference type="Google" id="ProtNLM"/>
    </source>
</evidence>
<name>A0ABT7T4C6_9MICO</name>
<sequence>MRHHRERPALLRAEDDASARTLRRQHRAGSVVRLRAGVYIARSSWEQLDASDRHLVRAWAVAPAVPSGGAFSHLTAALIHGWPVIGPVPERVHVTVPALDTTVHRAGLVLHAPGIGPFDLARARFDGVAVTAPTTTASAVARSAPVHVAAVAVDGAVRTGALDVAAVEAALPPGSHRGSRRARVVLAALDARHESVGESYTAVRLVESGFTAVVPQHEFRHGRGVDRVDFWLPETGVVVEFDGKQKYVDRAMLAGRDPAEVVWQEKLREDRIRRRREVRAVVRVTWWHLERLDRFQALLRSHDVFG</sequence>
<proteinExistence type="predicted"/>